<dbReference type="Gene3D" id="3.50.50.60">
    <property type="entry name" value="FAD/NAD(P)-binding domain"/>
    <property type="match status" value="1"/>
</dbReference>
<dbReference type="EMBL" id="KQ030603">
    <property type="protein sequence ID" value="KJZ70843.1"/>
    <property type="molecule type" value="Genomic_DNA"/>
</dbReference>
<dbReference type="GO" id="GO:0004497">
    <property type="term" value="F:monooxygenase activity"/>
    <property type="evidence" value="ECO:0007669"/>
    <property type="project" value="UniProtKB-KW"/>
</dbReference>
<dbReference type="GO" id="GO:0071949">
    <property type="term" value="F:FAD binding"/>
    <property type="evidence" value="ECO:0007669"/>
    <property type="project" value="InterPro"/>
</dbReference>
<accession>A0A0F7ZS69</accession>
<dbReference type="InterPro" id="IPR002938">
    <property type="entry name" value="FAD-bd"/>
</dbReference>
<dbReference type="InterPro" id="IPR050493">
    <property type="entry name" value="FAD-dep_Monooxygenase_BioMet"/>
</dbReference>
<name>A0A0F7ZS69_9HYPO</name>
<evidence type="ECO:0000256" key="4">
    <source>
        <dbReference type="ARBA" id="ARBA00023002"/>
    </source>
</evidence>
<evidence type="ECO:0000256" key="5">
    <source>
        <dbReference type="ARBA" id="ARBA00023033"/>
    </source>
</evidence>
<gene>
    <name evidence="7" type="ORF">HIM_09757</name>
</gene>
<keyword evidence="5" id="KW-0503">Monooxygenase</keyword>
<sequence length="193" mass="21809">MVSLATSFPRAQSRRRAVTRLITFLNQVSSWLGGRPLPPTSAQTRPPLTWKLSRDSCRNVTRTGRILSSKGYSSPFAWITCIPHGRCPTWERDGVVLMGDAAHALPPTSGLGSSQALEDAEAFVLFLSHHMREAYKERRTDISSRKQIIKMEYAMYTFMWILGCFPRLMTKSFDSVFKHNVADEAKKILGKTE</sequence>
<dbReference type="InterPro" id="IPR036188">
    <property type="entry name" value="FAD/NAD-bd_sf"/>
</dbReference>
<evidence type="ECO:0000256" key="1">
    <source>
        <dbReference type="ARBA" id="ARBA00007992"/>
    </source>
</evidence>
<dbReference type="OrthoDB" id="16820at2759"/>
<keyword evidence="8" id="KW-1185">Reference proteome</keyword>
<feature type="domain" description="FAD-binding" evidence="6">
    <location>
        <begin position="86"/>
        <end position="139"/>
    </location>
</feature>
<reference evidence="7 8" key="1">
    <citation type="journal article" date="2014" name="Genome Biol. Evol.">
        <title>Comparative genomics and transcriptomics analyses reveal divergent lifestyle features of nematode endoparasitic fungus Hirsutella minnesotensis.</title>
        <authorList>
            <person name="Lai Y."/>
            <person name="Liu K."/>
            <person name="Zhang X."/>
            <person name="Zhang X."/>
            <person name="Li K."/>
            <person name="Wang N."/>
            <person name="Shu C."/>
            <person name="Wu Y."/>
            <person name="Wang C."/>
            <person name="Bushley K.E."/>
            <person name="Xiang M."/>
            <person name="Liu X."/>
        </authorList>
    </citation>
    <scope>NUCLEOTIDE SEQUENCE [LARGE SCALE GENOMIC DNA]</scope>
    <source>
        <strain evidence="7 8">3608</strain>
    </source>
</reference>
<comment type="similarity">
    <text evidence="1">Belongs to the paxM FAD-dependent monooxygenase family.</text>
</comment>
<evidence type="ECO:0000259" key="6">
    <source>
        <dbReference type="Pfam" id="PF01494"/>
    </source>
</evidence>
<dbReference type="SUPFAM" id="SSF51905">
    <property type="entry name" value="FAD/NAD(P)-binding domain"/>
    <property type="match status" value="1"/>
</dbReference>
<evidence type="ECO:0000256" key="3">
    <source>
        <dbReference type="ARBA" id="ARBA00022827"/>
    </source>
</evidence>
<proteinExistence type="inferred from homology"/>
<dbReference type="PANTHER" id="PTHR13789:SF309">
    <property type="entry name" value="PUTATIVE (AFU_ORTHOLOGUE AFUA_6G14510)-RELATED"/>
    <property type="match status" value="1"/>
</dbReference>
<organism evidence="7 8">
    <name type="scientific">Hirsutella minnesotensis 3608</name>
    <dbReference type="NCBI Taxonomy" id="1043627"/>
    <lineage>
        <taxon>Eukaryota</taxon>
        <taxon>Fungi</taxon>
        <taxon>Dikarya</taxon>
        <taxon>Ascomycota</taxon>
        <taxon>Pezizomycotina</taxon>
        <taxon>Sordariomycetes</taxon>
        <taxon>Hypocreomycetidae</taxon>
        <taxon>Hypocreales</taxon>
        <taxon>Ophiocordycipitaceae</taxon>
        <taxon>Hirsutella</taxon>
    </lineage>
</organism>
<dbReference type="PANTHER" id="PTHR13789">
    <property type="entry name" value="MONOOXYGENASE"/>
    <property type="match status" value="1"/>
</dbReference>
<evidence type="ECO:0000313" key="7">
    <source>
        <dbReference type="EMBL" id="KJZ70843.1"/>
    </source>
</evidence>
<protein>
    <recommendedName>
        <fullName evidence="6">FAD-binding domain-containing protein</fullName>
    </recommendedName>
</protein>
<dbReference type="Pfam" id="PF01494">
    <property type="entry name" value="FAD_binding_3"/>
    <property type="match status" value="1"/>
</dbReference>
<evidence type="ECO:0000313" key="8">
    <source>
        <dbReference type="Proteomes" id="UP000054481"/>
    </source>
</evidence>
<keyword evidence="3" id="KW-0274">FAD</keyword>
<dbReference type="AlphaFoldDB" id="A0A0F7ZS69"/>
<dbReference type="PRINTS" id="PR00420">
    <property type="entry name" value="RNGMNOXGNASE"/>
</dbReference>
<dbReference type="Proteomes" id="UP000054481">
    <property type="component" value="Unassembled WGS sequence"/>
</dbReference>
<evidence type="ECO:0000256" key="2">
    <source>
        <dbReference type="ARBA" id="ARBA00022630"/>
    </source>
</evidence>
<keyword evidence="2" id="KW-0285">Flavoprotein</keyword>
<keyword evidence="4" id="KW-0560">Oxidoreductase</keyword>